<gene>
    <name evidence="3" type="ORF">A2T98_03375</name>
</gene>
<dbReference type="PROSITE" id="PS50006">
    <property type="entry name" value="FHA_DOMAIN"/>
    <property type="match status" value="1"/>
</dbReference>
<feature type="region of interest" description="Disordered" evidence="1">
    <location>
        <begin position="1"/>
        <end position="54"/>
    </location>
</feature>
<organism evidence="3 4">
    <name type="scientific">Nodularia spumigena CENA596</name>
    <dbReference type="NCBI Taxonomy" id="1819295"/>
    <lineage>
        <taxon>Bacteria</taxon>
        <taxon>Bacillati</taxon>
        <taxon>Cyanobacteriota</taxon>
        <taxon>Cyanophyceae</taxon>
        <taxon>Nostocales</taxon>
        <taxon>Nodulariaceae</taxon>
        <taxon>Nodularia</taxon>
    </lineage>
</organism>
<dbReference type="InterPro" id="IPR000253">
    <property type="entry name" value="FHA_dom"/>
</dbReference>
<evidence type="ECO:0000259" key="2">
    <source>
        <dbReference type="PROSITE" id="PS50006"/>
    </source>
</evidence>
<dbReference type="InterPro" id="IPR050923">
    <property type="entry name" value="Cell_Proc_Reg/RNA_Proc"/>
</dbReference>
<dbReference type="AlphaFoldDB" id="A0A161VV16"/>
<evidence type="ECO:0000313" key="3">
    <source>
        <dbReference type="EMBL" id="KZL51215.1"/>
    </source>
</evidence>
<name>A0A161VV16_NODSP</name>
<dbReference type="CDD" id="cd00060">
    <property type="entry name" value="FHA"/>
    <property type="match status" value="1"/>
</dbReference>
<sequence length="169" mass="18782">MQSTRSANAIPLRPPQPVPPPPTPPPQPSYQPPVDYPTDYQPRPPIQPITPAYTPPAAPRLPILKLIHSSGREFQWSGEAGFIGRRSQTMTIPPEIDLSSIPNEGVVSRRHARVSWDWAQNSYMIIDMSTNGIYLNGTPLSPGVPYRLLNGDSLQFGQDNLVRFAVYIM</sequence>
<proteinExistence type="predicted"/>
<dbReference type="InterPro" id="IPR008984">
    <property type="entry name" value="SMAD_FHA_dom_sf"/>
</dbReference>
<evidence type="ECO:0000256" key="1">
    <source>
        <dbReference type="SAM" id="MobiDB-lite"/>
    </source>
</evidence>
<dbReference type="Pfam" id="PF00498">
    <property type="entry name" value="FHA"/>
    <property type="match status" value="1"/>
</dbReference>
<protein>
    <submittedName>
        <fullName evidence="3">Phosphopeptide-binding protein</fullName>
    </submittedName>
</protein>
<feature type="domain" description="FHA" evidence="2">
    <location>
        <begin position="81"/>
        <end position="140"/>
    </location>
</feature>
<dbReference type="Gene3D" id="2.60.200.20">
    <property type="match status" value="1"/>
</dbReference>
<reference evidence="3 4" key="1">
    <citation type="submission" date="2016-04" db="EMBL/GenBank/DDBJ databases">
        <title>Draft Genome Assembly of the Bloom-forming Cyanobacterium Nodularia spumigena Strain CENA596 in Shrimp Production Ponds.</title>
        <authorList>
            <person name="Popin R.V."/>
            <person name="Rigonato J."/>
            <person name="Abreu V.A."/>
            <person name="Andreote A.P."/>
            <person name="Silveira S.B."/>
            <person name="Odebrecht C."/>
            <person name="Fiore M.F."/>
        </authorList>
    </citation>
    <scope>NUCLEOTIDE SEQUENCE [LARGE SCALE GENOMIC DNA]</scope>
    <source>
        <strain evidence="3 4">CENA596</strain>
    </source>
</reference>
<feature type="compositionally biased region" description="Pro residues" evidence="1">
    <location>
        <begin position="42"/>
        <end position="54"/>
    </location>
</feature>
<dbReference type="EMBL" id="LWAJ01000035">
    <property type="protein sequence ID" value="KZL51215.1"/>
    <property type="molecule type" value="Genomic_DNA"/>
</dbReference>
<dbReference type="SMART" id="SM00240">
    <property type="entry name" value="FHA"/>
    <property type="match status" value="1"/>
</dbReference>
<comment type="caution">
    <text evidence="3">The sequence shown here is derived from an EMBL/GenBank/DDBJ whole genome shotgun (WGS) entry which is preliminary data.</text>
</comment>
<accession>A0A161VV16</accession>
<feature type="compositionally biased region" description="Pro residues" evidence="1">
    <location>
        <begin position="12"/>
        <end position="35"/>
    </location>
</feature>
<dbReference type="Proteomes" id="UP000076555">
    <property type="component" value="Unassembled WGS sequence"/>
</dbReference>
<dbReference type="PANTHER" id="PTHR23308">
    <property type="entry name" value="NUCLEAR INHIBITOR OF PROTEIN PHOSPHATASE-1"/>
    <property type="match status" value="1"/>
</dbReference>
<dbReference type="RefSeq" id="WP_063871555.1">
    <property type="nucleotide sequence ID" value="NZ_CAWMRI010000035.1"/>
</dbReference>
<dbReference type="SUPFAM" id="SSF49879">
    <property type="entry name" value="SMAD/FHA domain"/>
    <property type="match status" value="1"/>
</dbReference>
<evidence type="ECO:0000313" key="4">
    <source>
        <dbReference type="Proteomes" id="UP000076555"/>
    </source>
</evidence>